<proteinExistence type="predicted"/>
<dbReference type="AlphaFoldDB" id="A0A259U3F3"/>
<dbReference type="EMBL" id="MQWB01000001">
    <property type="protein sequence ID" value="OZC04377.1"/>
    <property type="molecule type" value="Genomic_DNA"/>
</dbReference>
<gene>
    <name evidence="1" type="ORF">BSZ36_16150</name>
</gene>
<dbReference type="InterPro" id="IPR038714">
    <property type="entry name" value="YfeY-like_sf"/>
</dbReference>
<protein>
    <recommendedName>
        <fullName evidence="3">DUF1131 domain-containing protein</fullName>
    </recommendedName>
</protein>
<dbReference type="RefSeq" id="WP_179271228.1">
    <property type="nucleotide sequence ID" value="NZ_MQWB01000001.1"/>
</dbReference>
<dbReference type="Pfam" id="PF06572">
    <property type="entry name" value="DUF1131"/>
    <property type="match status" value="1"/>
</dbReference>
<dbReference type="InterPro" id="IPR010938">
    <property type="entry name" value="DUF1131"/>
</dbReference>
<dbReference type="FunCoup" id="A0A259U3F3">
    <property type="interactions" value="3"/>
</dbReference>
<keyword evidence="2" id="KW-1185">Reference proteome</keyword>
<evidence type="ECO:0000313" key="1">
    <source>
        <dbReference type="EMBL" id="OZC04377.1"/>
    </source>
</evidence>
<organism evidence="1 2">
    <name type="scientific">Rubricoccus marinus</name>
    <dbReference type="NCBI Taxonomy" id="716817"/>
    <lineage>
        <taxon>Bacteria</taxon>
        <taxon>Pseudomonadati</taxon>
        <taxon>Rhodothermota</taxon>
        <taxon>Rhodothermia</taxon>
        <taxon>Rhodothermales</taxon>
        <taxon>Rubricoccaceae</taxon>
        <taxon>Rubricoccus</taxon>
    </lineage>
</organism>
<dbReference type="InParanoid" id="A0A259U3F3"/>
<dbReference type="Proteomes" id="UP000216446">
    <property type="component" value="Unassembled WGS sequence"/>
</dbReference>
<sequence>MALLLLAGCGTEAPAASGEEPLLTISERGAGTITADTEFSPEALREALPEGFEIETGRLDLPGDTIPILYAFSDGHMILEVFPDRSRQRIRRIDASSEWVAGPEGARAGARFADVGGRRMACVPGTADLAGRALCTPREGGPVRYVFAHGAETARGELPGRDVLAQSILERIVWMAP</sequence>
<comment type="caution">
    <text evidence="1">The sequence shown here is derived from an EMBL/GenBank/DDBJ whole genome shotgun (WGS) entry which is preliminary data.</text>
</comment>
<evidence type="ECO:0008006" key="3">
    <source>
        <dbReference type="Google" id="ProtNLM"/>
    </source>
</evidence>
<evidence type="ECO:0000313" key="2">
    <source>
        <dbReference type="Proteomes" id="UP000216446"/>
    </source>
</evidence>
<dbReference type="Gene3D" id="2.60.460.10">
    <property type="entry name" value="protein yfey like domain"/>
    <property type="match status" value="1"/>
</dbReference>
<reference evidence="1 2" key="1">
    <citation type="submission" date="2016-11" db="EMBL/GenBank/DDBJ databases">
        <title>Study of marine rhodopsin-containing bacteria.</title>
        <authorList>
            <person name="Yoshizawa S."/>
            <person name="Kumagai Y."/>
            <person name="Kogure K."/>
        </authorList>
    </citation>
    <scope>NUCLEOTIDE SEQUENCE [LARGE SCALE GENOMIC DNA]</scope>
    <source>
        <strain evidence="1 2">SG-29</strain>
    </source>
</reference>
<accession>A0A259U3F3</accession>
<name>A0A259U3F3_9BACT</name>